<feature type="transmembrane region" description="Helical" evidence="1">
    <location>
        <begin position="27"/>
        <end position="46"/>
    </location>
</feature>
<organism evidence="2">
    <name type="scientific">marine metagenome</name>
    <dbReference type="NCBI Taxonomy" id="408172"/>
    <lineage>
        <taxon>unclassified sequences</taxon>
        <taxon>metagenomes</taxon>
        <taxon>ecological metagenomes</taxon>
    </lineage>
</organism>
<dbReference type="Pfam" id="PF04375">
    <property type="entry name" value="HemX"/>
    <property type="match status" value="1"/>
</dbReference>
<keyword evidence="1" id="KW-0472">Membrane</keyword>
<dbReference type="EMBL" id="UINC01002856">
    <property type="protein sequence ID" value="SVA00979.1"/>
    <property type="molecule type" value="Genomic_DNA"/>
</dbReference>
<keyword evidence="1" id="KW-1133">Transmembrane helix</keyword>
<evidence type="ECO:0000313" key="2">
    <source>
        <dbReference type="EMBL" id="SVA00979.1"/>
    </source>
</evidence>
<accession>A0A381SBV5</accession>
<gene>
    <name evidence="2" type="ORF">METZ01_LOCUS53833</name>
</gene>
<keyword evidence="1" id="KW-0812">Transmembrane</keyword>
<sequence>MTNNKQSQKNDLSTKASETKTGAAAKLTWFVVVVFLISGIGALVWYGQRLMLSFDESLNQTTKQIEATASALSENNQVIDSIITDQKKMTDFFKTQVTILEQLQNKSITQQQILTDLQNQVALIPSVPADDRNNWLVSQAKYFLTMAQAELSLFGNQTSAQSALRSAQRSIQLLPGRYLLINQAIELALSKLDPEGSTIKKNQIIARLQNVDSSFVLLLSNKINMNQIEKQSTTKKTFGLVLRAAGTKITKAIEELIIVRTDGDARSLKLSKTQEQIMKSMVSLNLNMARIAILQSNDDQFQSSLEDCEELIKQTLSINTAGITEQPPGVIELLNEFKQLKDFRLKPSIPEIQDAITLLEEVNPS</sequence>
<dbReference type="PANTHER" id="PTHR38043">
    <property type="entry name" value="PROTEIN HEMX"/>
    <property type="match status" value="1"/>
</dbReference>
<reference evidence="2" key="1">
    <citation type="submission" date="2018-05" db="EMBL/GenBank/DDBJ databases">
        <authorList>
            <person name="Lanie J.A."/>
            <person name="Ng W.-L."/>
            <person name="Kazmierczak K.M."/>
            <person name="Andrzejewski T.M."/>
            <person name="Davidsen T.M."/>
            <person name="Wayne K.J."/>
            <person name="Tettelin H."/>
            <person name="Glass J.I."/>
            <person name="Rusch D."/>
            <person name="Podicherti R."/>
            <person name="Tsui H.-C.T."/>
            <person name="Winkler M.E."/>
        </authorList>
    </citation>
    <scope>NUCLEOTIDE SEQUENCE</scope>
</reference>
<evidence type="ECO:0000256" key="1">
    <source>
        <dbReference type="SAM" id="Phobius"/>
    </source>
</evidence>
<name>A0A381SBV5_9ZZZZ</name>
<dbReference type="InterPro" id="IPR007470">
    <property type="entry name" value="HemX"/>
</dbReference>
<proteinExistence type="predicted"/>
<dbReference type="AlphaFoldDB" id="A0A381SBV5"/>
<dbReference type="PANTHER" id="PTHR38043:SF1">
    <property type="entry name" value="PROTEIN HEMX"/>
    <property type="match status" value="1"/>
</dbReference>
<protein>
    <submittedName>
        <fullName evidence="2">Uncharacterized protein</fullName>
    </submittedName>
</protein>